<dbReference type="PROSITE" id="PS00614">
    <property type="entry name" value="IGPS"/>
    <property type="match status" value="1"/>
</dbReference>
<proteinExistence type="inferred from homology"/>
<dbReference type="PANTHER" id="PTHR22854:SF2">
    <property type="entry name" value="INDOLE-3-GLYCEROL-PHOSPHATE SYNTHASE"/>
    <property type="match status" value="1"/>
</dbReference>
<dbReference type="InterPro" id="IPR011060">
    <property type="entry name" value="RibuloseP-bd_barrel"/>
</dbReference>
<dbReference type="NCBIfam" id="NF001377">
    <property type="entry name" value="PRK00278.2-4"/>
    <property type="match status" value="1"/>
</dbReference>
<dbReference type="InterPro" id="IPR013798">
    <property type="entry name" value="Indole-3-glycerol_P_synth_dom"/>
</dbReference>
<comment type="similarity">
    <text evidence="3 9">Belongs to the TrpC family.</text>
</comment>
<dbReference type="UniPathway" id="UPA00035">
    <property type="reaction ID" value="UER00043"/>
</dbReference>
<dbReference type="InterPro" id="IPR045186">
    <property type="entry name" value="Indole-3-glycerol_P_synth"/>
</dbReference>
<evidence type="ECO:0000256" key="5">
    <source>
        <dbReference type="ARBA" id="ARBA00022793"/>
    </source>
</evidence>
<evidence type="ECO:0000259" key="10">
    <source>
        <dbReference type="Pfam" id="PF00218"/>
    </source>
</evidence>
<evidence type="ECO:0000256" key="4">
    <source>
        <dbReference type="ARBA" id="ARBA00022605"/>
    </source>
</evidence>
<evidence type="ECO:0000256" key="7">
    <source>
        <dbReference type="ARBA" id="ARBA00023141"/>
    </source>
</evidence>
<evidence type="ECO:0000313" key="11">
    <source>
        <dbReference type="EMBL" id="TVX92896.1"/>
    </source>
</evidence>
<feature type="domain" description="Indole-3-glycerol phosphate synthase" evidence="10">
    <location>
        <begin position="3"/>
        <end position="258"/>
    </location>
</feature>
<keyword evidence="8 9" id="KW-0456">Lyase</keyword>
<keyword evidence="6 9" id="KW-0822">Tryptophan biosynthesis</keyword>
<organism evidence="11 12">
    <name type="scientific">Paenibacillus agilis</name>
    <dbReference type="NCBI Taxonomy" id="3020863"/>
    <lineage>
        <taxon>Bacteria</taxon>
        <taxon>Bacillati</taxon>
        <taxon>Bacillota</taxon>
        <taxon>Bacilli</taxon>
        <taxon>Bacillales</taxon>
        <taxon>Paenibacillaceae</taxon>
        <taxon>Paenibacillus</taxon>
    </lineage>
</organism>
<name>A0A559IZ43_9BACL</name>
<dbReference type="GO" id="GO:0004425">
    <property type="term" value="F:indole-3-glycerol-phosphate synthase activity"/>
    <property type="evidence" value="ECO:0007669"/>
    <property type="project" value="UniProtKB-UniRule"/>
</dbReference>
<keyword evidence="5 9" id="KW-0210">Decarboxylase</keyword>
<dbReference type="Pfam" id="PF00218">
    <property type="entry name" value="IGPS"/>
    <property type="match status" value="1"/>
</dbReference>
<evidence type="ECO:0000256" key="9">
    <source>
        <dbReference type="HAMAP-Rule" id="MF_00134"/>
    </source>
</evidence>
<evidence type="ECO:0000256" key="1">
    <source>
        <dbReference type="ARBA" id="ARBA00001633"/>
    </source>
</evidence>
<dbReference type="EC" id="4.1.1.48" evidence="9"/>
<dbReference type="EMBL" id="VNJK01000001">
    <property type="protein sequence ID" value="TVX92896.1"/>
    <property type="molecule type" value="Genomic_DNA"/>
</dbReference>
<evidence type="ECO:0000256" key="3">
    <source>
        <dbReference type="ARBA" id="ARBA00008737"/>
    </source>
</evidence>
<dbReference type="FunFam" id="3.20.20.70:FF:000024">
    <property type="entry name" value="Indole-3-glycerol phosphate synthase"/>
    <property type="match status" value="1"/>
</dbReference>
<dbReference type="SUPFAM" id="SSF51366">
    <property type="entry name" value="Ribulose-phoshate binding barrel"/>
    <property type="match status" value="1"/>
</dbReference>
<dbReference type="RefSeq" id="WP_144988801.1">
    <property type="nucleotide sequence ID" value="NZ_VNJK01000001.1"/>
</dbReference>
<keyword evidence="12" id="KW-1185">Reference proteome</keyword>
<dbReference type="GO" id="GO:0000162">
    <property type="term" value="P:L-tryptophan biosynthetic process"/>
    <property type="evidence" value="ECO:0007669"/>
    <property type="project" value="UniProtKB-UniRule"/>
</dbReference>
<comment type="catalytic activity">
    <reaction evidence="1 9">
        <text>1-(2-carboxyphenylamino)-1-deoxy-D-ribulose 5-phosphate + H(+) = (1S,2R)-1-C-(indol-3-yl)glycerol 3-phosphate + CO2 + H2O</text>
        <dbReference type="Rhea" id="RHEA:23476"/>
        <dbReference type="ChEBI" id="CHEBI:15377"/>
        <dbReference type="ChEBI" id="CHEBI:15378"/>
        <dbReference type="ChEBI" id="CHEBI:16526"/>
        <dbReference type="ChEBI" id="CHEBI:58613"/>
        <dbReference type="ChEBI" id="CHEBI:58866"/>
        <dbReference type="EC" id="4.1.1.48"/>
    </reaction>
</comment>
<dbReference type="PANTHER" id="PTHR22854">
    <property type="entry name" value="TRYPTOPHAN BIOSYNTHESIS PROTEIN"/>
    <property type="match status" value="1"/>
</dbReference>
<keyword evidence="7 9" id="KW-0057">Aromatic amino acid biosynthesis</keyword>
<sequence>MFLNRIVETKQSEVEQLQKTLNVAQAEADISRFMPVRSLRKAITANRNRGVGLIAEVKKASPSKGIIREHFNPVEIAQSYVHAGADALSVLTDVSYFQGGIDIFKQVRSQVDVPMLRKDFIISREQLLEARLIGADAVLLIAAILDDAQLKELFEQSRELGMEALIEVHEESELLRVLKLEHVELIGINNRNLHTFVTDLAQTDQLRKLVPSHCTLVSESGIHLPEHIAHLYESSVDAVLIGEHFMRNDDIGEAVNKLMQPVEQASSASGSVSS</sequence>
<protein>
    <recommendedName>
        <fullName evidence="9">Indole-3-glycerol phosphate synthase</fullName>
        <shortName evidence="9">IGPS</shortName>
        <ecNumber evidence="9">4.1.1.48</ecNumber>
    </recommendedName>
</protein>
<evidence type="ECO:0000313" key="12">
    <source>
        <dbReference type="Proteomes" id="UP000318102"/>
    </source>
</evidence>
<reference evidence="11 12" key="1">
    <citation type="submission" date="2019-07" db="EMBL/GenBank/DDBJ databases">
        <authorList>
            <person name="Kim J."/>
        </authorList>
    </citation>
    <scope>NUCLEOTIDE SEQUENCE [LARGE SCALE GENOMIC DNA]</scope>
    <source>
        <strain evidence="11 12">N4</strain>
    </source>
</reference>
<keyword evidence="4 9" id="KW-0028">Amino-acid biosynthesis</keyword>
<evidence type="ECO:0000256" key="2">
    <source>
        <dbReference type="ARBA" id="ARBA00004696"/>
    </source>
</evidence>
<comment type="caution">
    <text evidence="11">The sequence shown here is derived from an EMBL/GenBank/DDBJ whole genome shotgun (WGS) entry which is preliminary data.</text>
</comment>
<dbReference type="InterPro" id="IPR001468">
    <property type="entry name" value="Indole-3-GlycerolPSynthase_CS"/>
</dbReference>
<dbReference type="InterPro" id="IPR013785">
    <property type="entry name" value="Aldolase_TIM"/>
</dbReference>
<accession>A0A559IZ43</accession>
<dbReference type="GO" id="GO:0004640">
    <property type="term" value="F:phosphoribosylanthranilate isomerase activity"/>
    <property type="evidence" value="ECO:0007669"/>
    <property type="project" value="TreeGrafter"/>
</dbReference>
<dbReference type="HAMAP" id="MF_00134_B">
    <property type="entry name" value="IGPS_B"/>
    <property type="match status" value="1"/>
</dbReference>
<dbReference type="CDD" id="cd00331">
    <property type="entry name" value="IGPS"/>
    <property type="match status" value="1"/>
</dbReference>
<dbReference type="Proteomes" id="UP000318102">
    <property type="component" value="Unassembled WGS sequence"/>
</dbReference>
<dbReference type="AlphaFoldDB" id="A0A559IZ43"/>
<dbReference type="Gene3D" id="3.20.20.70">
    <property type="entry name" value="Aldolase class I"/>
    <property type="match status" value="1"/>
</dbReference>
<evidence type="ECO:0000256" key="6">
    <source>
        <dbReference type="ARBA" id="ARBA00022822"/>
    </source>
</evidence>
<dbReference type="OrthoDB" id="9804217at2"/>
<comment type="pathway">
    <text evidence="2 9">Amino-acid biosynthesis; L-tryptophan biosynthesis; L-tryptophan from chorismate: step 4/5.</text>
</comment>
<gene>
    <name evidence="9 11" type="primary">trpC</name>
    <name evidence="11" type="ORF">FPZ44_07415</name>
</gene>
<evidence type="ECO:0000256" key="8">
    <source>
        <dbReference type="ARBA" id="ARBA00023239"/>
    </source>
</evidence>